<dbReference type="Proteomes" id="UP000305948">
    <property type="component" value="Unassembled WGS sequence"/>
</dbReference>
<evidence type="ECO:0000313" key="2">
    <source>
        <dbReference type="EMBL" id="TFK47873.1"/>
    </source>
</evidence>
<dbReference type="InterPro" id="IPR012337">
    <property type="entry name" value="RNaseH-like_sf"/>
</dbReference>
<dbReference type="AlphaFoldDB" id="A0A5C3MSK8"/>
<reference evidence="2 3" key="1">
    <citation type="journal article" date="2019" name="Nat. Ecol. Evol.">
        <title>Megaphylogeny resolves global patterns of mushroom evolution.</title>
        <authorList>
            <person name="Varga T."/>
            <person name="Krizsan K."/>
            <person name="Foldi C."/>
            <person name="Dima B."/>
            <person name="Sanchez-Garcia M."/>
            <person name="Sanchez-Ramirez S."/>
            <person name="Szollosi G.J."/>
            <person name="Szarkandi J.G."/>
            <person name="Papp V."/>
            <person name="Albert L."/>
            <person name="Andreopoulos W."/>
            <person name="Angelini C."/>
            <person name="Antonin V."/>
            <person name="Barry K.W."/>
            <person name="Bougher N.L."/>
            <person name="Buchanan P."/>
            <person name="Buyck B."/>
            <person name="Bense V."/>
            <person name="Catcheside P."/>
            <person name="Chovatia M."/>
            <person name="Cooper J."/>
            <person name="Damon W."/>
            <person name="Desjardin D."/>
            <person name="Finy P."/>
            <person name="Geml J."/>
            <person name="Haridas S."/>
            <person name="Hughes K."/>
            <person name="Justo A."/>
            <person name="Karasinski D."/>
            <person name="Kautmanova I."/>
            <person name="Kiss B."/>
            <person name="Kocsube S."/>
            <person name="Kotiranta H."/>
            <person name="LaButti K.M."/>
            <person name="Lechner B.E."/>
            <person name="Liimatainen K."/>
            <person name="Lipzen A."/>
            <person name="Lukacs Z."/>
            <person name="Mihaltcheva S."/>
            <person name="Morgado L.N."/>
            <person name="Niskanen T."/>
            <person name="Noordeloos M.E."/>
            <person name="Ohm R.A."/>
            <person name="Ortiz-Santana B."/>
            <person name="Ovrebo C."/>
            <person name="Racz N."/>
            <person name="Riley R."/>
            <person name="Savchenko A."/>
            <person name="Shiryaev A."/>
            <person name="Soop K."/>
            <person name="Spirin V."/>
            <person name="Szebenyi C."/>
            <person name="Tomsovsky M."/>
            <person name="Tulloss R.E."/>
            <person name="Uehling J."/>
            <person name="Grigoriev I.V."/>
            <person name="Vagvolgyi C."/>
            <person name="Papp T."/>
            <person name="Martin F.M."/>
            <person name="Miettinen O."/>
            <person name="Hibbett D.S."/>
            <person name="Nagy L.G."/>
        </authorList>
    </citation>
    <scope>NUCLEOTIDE SEQUENCE [LARGE SCALE GENOMIC DNA]</scope>
    <source>
        <strain evidence="2 3">OMC1185</strain>
    </source>
</reference>
<feature type="non-terminal residue" evidence="2">
    <location>
        <position position="251"/>
    </location>
</feature>
<protein>
    <recommendedName>
        <fullName evidence="1">DUF659 domain-containing protein</fullName>
    </recommendedName>
</protein>
<evidence type="ECO:0000313" key="3">
    <source>
        <dbReference type="Proteomes" id="UP000305948"/>
    </source>
</evidence>
<keyword evidence="3" id="KW-1185">Reference proteome</keyword>
<gene>
    <name evidence="2" type="ORF">OE88DRAFT_1604082</name>
</gene>
<dbReference type="SUPFAM" id="SSF53098">
    <property type="entry name" value="Ribonuclease H-like"/>
    <property type="match status" value="1"/>
</dbReference>
<evidence type="ECO:0000259" key="1">
    <source>
        <dbReference type="Pfam" id="PF04937"/>
    </source>
</evidence>
<name>A0A5C3MSK8_9AGAM</name>
<dbReference type="STRING" id="5364.A0A5C3MSK8"/>
<proteinExistence type="predicted"/>
<accession>A0A5C3MSK8</accession>
<dbReference type="EMBL" id="ML213522">
    <property type="protein sequence ID" value="TFK47873.1"/>
    <property type="molecule type" value="Genomic_DNA"/>
</dbReference>
<dbReference type="Pfam" id="PF04937">
    <property type="entry name" value="DUF659"/>
    <property type="match status" value="1"/>
</dbReference>
<feature type="domain" description="DUF659" evidence="1">
    <location>
        <begin position="5"/>
        <end position="88"/>
    </location>
</feature>
<sequence>GHEGSDEHHDKEWVSEKVKKSIDRVGADRFVAVCSDNTGNTKAARRLLTNEVDTIQDLQDCCHHIHNTIKNISDLSEFKPMLSMVKAIIKHFSKSTYSTTMLQRERRVGENGEDEPVHALQRIGKTRFGTYWIAAHALDQCLPNIRALTRSNVISFRSKKVQDLFTNRTSTTYQIFELGLIQYIHTVAPFIRSLWALESSEANASDVYVFWLATGATLTNLFSKPEDVSGIPRRLAENIIEIYNRRFKEFF</sequence>
<dbReference type="InterPro" id="IPR007021">
    <property type="entry name" value="DUF659"/>
</dbReference>
<feature type="non-terminal residue" evidence="2">
    <location>
        <position position="1"/>
    </location>
</feature>
<dbReference type="OrthoDB" id="4951847at2759"/>
<organism evidence="2 3">
    <name type="scientific">Heliocybe sulcata</name>
    <dbReference type="NCBI Taxonomy" id="5364"/>
    <lineage>
        <taxon>Eukaryota</taxon>
        <taxon>Fungi</taxon>
        <taxon>Dikarya</taxon>
        <taxon>Basidiomycota</taxon>
        <taxon>Agaricomycotina</taxon>
        <taxon>Agaricomycetes</taxon>
        <taxon>Gloeophyllales</taxon>
        <taxon>Gloeophyllaceae</taxon>
        <taxon>Heliocybe</taxon>
    </lineage>
</organism>